<dbReference type="PANTHER" id="PTHR30250:SF11">
    <property type="entry name" value="O-ANTIGEN TRANSPORTER-RELATED"/>
    <property type="match status" value="1"/>
</dbReference>
<dbReference type="AlphaFoldDB" id="A0A3S2Y916"/>
<feature type="transmembrane region" description="Helical" evidence="6">
    <location>
        <begin position="163"/>
        <end position="180"/>
    </location>
</feature>
<dbReference type="GO" id="GO:0015297">
    <property type="term" value="F:antiporter activity"/>
    <property type="evidence" value="ECO:0007669"/>
    <property type="project" value="InterPro"/>
</dbReference>
<organism evidence="7 8">
    <name type="scientific">Novosphingobium umbonatum</name>
    <dbReference type="NCBI Taxonomy" id="1908524"/>
    <lineage>
        <taxon>Bacteria</taxon>
        <taxon>Pseudomonadati</taxon>
        <taxon>Pseudomonadota</taxon>
        <taxon>Alphaproteobacteria</taxon>
        <taxon>Sphingomonadales</taxon>
        <taxon>Sphingomonadaceae</taxon>
        <taxon>Novosphingobium</taxon>
    </lineage>
</organism>
<evidence type="ECO:0000256" key="5">
    <source>
        <dbReference type="ARBA" id="ARBA00023136"/>
    </source>
</evidence>
<feature type="transmembrane region" description="Helical" evidence="6">
    <location>
        <begin position="186"/>
        <end position="209"/>
    </location>
</feature>
<accession>A0A3S2Y916</accession>
<feature type="transmembrane region" description="Helical" evidence="6">
    <location>
        <begin position="346"/>
        <end position="367"/>
    </location>
</feature>
<comment type="caution">
    <text evidence="7">The sequence shown here is derived from an EMBL/GenBank/DDBJ whole genome shotgun (WGS) entry which is preliminary data.</text>
</comment>
<keyword evidence="3 6" id="KW-0812">Transmembrane</keyword>
<evidence type="ECO:0000256" key="6">
    <source>
        <dbReference type="SAM" id="Phobius"/>
    </source>
</evidence>
<dbReference type="Proteomes" id="UP000282837">
    <property type="component" value="Unassembled WGS sequence"/>
</dbReference>
<sequence>MLKKILGRLGGTRLNVALSLVLKGCGAVLSLAFNWGIAKLYGPLGSGLYGITQTSIVILGCAAMGGLDYVMLRGVATDIKAGNHGHARSLVRTACKAGLISALVVSLLIFALHEPAAHWLGNAGMSTMLIVAAPAAFGLAAMRLSSFALRGGGNVILSQAMEGAITSSLTVAMIVLVWMMPQLPPVWSIGVIYSLSLLGTGAIGFIAYARMRKSWPKGEKVALWPLYAMGLPTVGAVLTNQSTEWISLTATGAFHSAEAAGKLRVALQIMAISNLIVASFDGIIGPQVAAAWSVGDRARIARISRQAILGTVGLTLPLFLVAAIFPDWILGLFSHDFRSAATALQIIAFGYFIALSGGPSGTILLMCGRERWSLAYSLAGTVLMLGLCAWLVPQYGVTGGAIAVSGTMIFRRLVAGLLVRFDLKIKIFA</sequence>
<dbReference type="RefSeq" id="WP_127709146.1">
    <property type="nucleotide sequence ID" value="NZ_SACO01000006.1"/>
</dbReference>
<dbReference type="EMBL" id="SACO01000006">
    <property type="protein sequence ID" value="RVU05112.1"/>
    <property type="molecule type" value="Genomic_DNA"/>
</dbReference>
<dbReference type="InterPro" id="IPR002528">
    <property type="entry name" value="MATE_fam"/>
</dbReference>
<evidence type="ECO:0000313" key="8">
    <source>
        <dbReference type="Proteomes" id="UP000282837"/>
    </source>
</evidence>
<dbReference type="GO" id="GO:0042910">
    <property type="term" value="F:xenobiotic transmembrane transporter activity"/>
    <property type="evidence" value="ECO:0007669"/>
    <property type="project" value="InterPro"/>
</dbReference>
<feature type="transmembrane region" description="Helical" evidence="6">
    <location>
        <begin position="374"/>
        <end position="392"/>
    </location>
</feature>
<keyword evidence="2" id="KW-1003">Cell membrane</keyword>
<evidence type="ECO:0000256" key="2">
    <source>
        <dbReference type="ARBA" id="ARBA00022475"/>
    </source>
</evidence>
<feature type="transmembrane region" description="Helical" evidence="6">
    <location>
        <begin position="307"/>
        <end position="326"/>
    </location>
</feature>
<name>A0A3S2Y916_9SPHN</name>
<keyword evidence="8" id="KW-1185">Reference proteome</keyword>
<feature type="transmembrane region" description="Helical" evidence="6">
    <location>
        <begin position="398"/>
        <end position="419"/>
    </location>
</feature>
<evidence type="ECO:0000256" key="3">
    <source>
        <dbReference type="ARBA" id="ARBA00022692"/>
    </source>
</evidence>
<dbReference type="GO" id="GO:0005886">
    <property type="term" value="C:plasma membrane"/>
    <property type="evidence" value="ECO:0007669"/>
    <property type="project" value="UniProtKB-SubCell"/>
</dbReference>
<evidence type="ECO:0000313" key="7">
    <source>
        <dbReference type="EMBL" id="RVU05112.1"/>
    </source>
</evidence>
<protein>
    <submittedName>
        <fullName evidence="7">Uncharacterized protein</fullName>
    </submittedName>
</protein>
<dbReference type="Pfam" id="PF01554">
    <property type="entry name" value="MatE"/>
    <property type="match status" value="1"/>
</dbReference>
<dbReference type="PANTHER" id="PTHR30250">
    <property type="entry name" value="PST FAMILY PREDICTED COLANIC ACID TRANSPORTER"/>
    <property type="match status" value="1"/>
</dbReference>
<feature type="transmembrane region" description="Helical" evidence="6">
    <location>
        <begin position="93"/>
        <end position="113"/>
    </location>
</feature>
<gene>
    <name evidence="7" type="ORF">EOE18_10320</name>
</gene>
<keyword evidence="5 6" id="KW-0472">Membrane</keyword>
<feature type="transmembrane region" description="Helical" evidence="6">
    <location>
        <begin position="50"/>
        <end position="72"/>
    </location>
</feature>
<evidence type="ECO:0000256" key="4">
    <source>
        <dbReference type="ARBA" id="ARBA00022989"/>
    </source>
</evidence>
<proteinExistence type="predicted"/>
<feature type="transmembrane region" description="Helical" evidence="6">
    <location>
        <begin position="20"/>
        <end position="38"/>
    </location>
</feature>
<keyword evidence="4 6" id="KW-1133">Transmembrane helix</keyword>
<feature type="transmembrane region" description="Helical" evidence="6">
    <location>
        <begin position="119"/>
        <end position="142"/>
    </location>
</feature>
<dbReference type="InterPro" id="IPR050833">
    <property type="entry name" value="Poly_Biosynth_Transport"/>
</dbReference>
<dbReference type="OrthoDB" id="7594524at2"/>
<reference evidence="7 8" key="1">
    <citation type="submission" date="2019-01" db="EMBL/GenBank/DDBJ databases">
        <authorList>
            <person name="Chen W.-M."/>
        </authorList>
    </citation>
    <scope>NUCLEOTIDE SEQUENCE [LARGE SCALE GENOMIC DNA]</scope>
    <source>
        <strain evidence="7 8">FSY-9</strain>
    </source>
</reference>
<evidence type="ECO:0000256" key="1">
    <source>
        <dbReference type="ARBA" id="ARBA00004651"/>
    </source>
</evidence>
<comment type="subcellular location">
    <subcellularLocation>
        <location evidence="1">Cell membrane</location>
        <topology evidence="1">Multi-pass membrane protein</topology>
    </subcellularLocation>
</comment>